<dbReference type="Proteomes" id="UP000693672">
    <property type="component" value="Unassembled WGS sequence"/>
</dbReference>
<dbReference type="PIRSF" id="PIRSF000883">
    <property type="entry name" value="Pesterase_MJ0912"/>
    <property type="match status" value="1"/>
</dbReference>
<dbReference type="Pfam" id="PF12850">
    <property type="entry name" value="Metallophos_2"/>
    <property type="match status" value="1"/>
</dbReference>
<dbReference type="AlphaFoldDB" id="A0A916KAS7"/>
<dbReference type="GO" id="GO:0005737">
    <property type="term" value="C:cytoplasm"/>
    <property type="evidence" value="ECO:0007669"/>
    <property type="project" value="TreeGrafter"/>
</dbReference>
<name>A0A916KAS7_9BACL</name>
<keyword evidence="3" id="KW-1185">Reference proteome</keyword>
<comment type="caution">
    <text evidence="2">The sequence shown here is derived from an EMBL/GenBank/DDBJ whole genome shotgun (WGS) entry which is preliminary data.</text>
</comment>
<dbReference type="PANTHER" id="PTHR42850:SF2">
    <property type="entry name" value="BLL5683 PROTEIN"/>
    <property type="match status" value="1"/>
</dbReference>
<protein>
    <recommendedName>
        <fullName evidence="1">Calcineurin-like phosphoesterase domain-containing protein</fullName>
    </recommendedName>
</protein>
<accession>A0A916KAS7</accession>
<dbReference type="EMBL" id="CAJVAS010000073">
    <property type="protein sequence ID" value="CAG7652593.1"/>
    <property type="molecule type" value="Genomic_DNA"/>
</dbReference>
<reference evidence="2" key="1">
    <citation type="submission" date="2021-06" db="EMBL/GenBank/DDBJ databases">
        <authorList>
            <person name="Criscuolo A."/>
        </authorList>
    </citation>
    <scope>NUCLEOTIDE SEQUENCE</scope>
    <source>
        <strain evidence="2">CIP111600</strain>
    </source>
</reference>
<dbReference type="GO" id="GO:0016791">
    <property type="term" value="F:phosphatase activity"/>
    <property type="evidence" value="ECO:0007669"/>
    <property type="project" value="TreeGrafter"/>
</dbReference>
<dbReference type="RefSeq" id="WP_246627752.1">
    <property type="nucleotide sequence ID" value="NZ_CAJVAS010000073.1"/>
</dbReference>
<feature type="domain" description="Calcineurin-like phosphoesterase" evidence="1">
    <location>
        <begin position="2"/>
        <end position="190"/>
    </location>
</feature>
<evidence type="ECO:0000313" key="2">
    <source>
        <dbReference type="EMBL" id="CAG7652593.1"/>
    </source>
</evidence>
<proteinExistence type="predicted"/>
<dbReference type="PANTHER" id="PTHR42850">
    <property type="entry name" value="METALLOPHOSPHOESTERASE"/>
    <property type="match status" value="1"/>
</dbReference>
<dbReference type="InterPro" id="IPR011152">
    <property type="entry name" value="Pesterase_MJ0912"/>
</dbReference>
<gene>
    <name evidence="2" type="ORF">PAESOLCIP111_06576</name>
</gene>
<evidence type="ECO:0000259" key="1">
    <source>
        <dbReference type="Pfam" id="PF12850"/>
    </source>
</evidence>
<dbReference type="InterPro" id="IPR024654">
    <property type="entry name" value="Calcineurin-like_PHP_lpxH"/>
</dbReference>
<dbReference type="InterPro" id="IPR050126">
    <property type="entry name" value="Ap4A_hydrolase"/>
</dbReference>
<evidence type="ECO:0000313" key="3">
    <source>
        <dbReference type="Proteomes" id="UP000693672"/>
    </source>
</evidence>
<sequence>MTDIHGNSAALSAVLQDMECHRISHVYCLGDMIAIGPDTNEVLEALFARSDVTMVAGNHEDAVMALLEGKQPLSHGREREHHEWIAAQLDRSFIPRLARLPRAINEMHEGKHLLMLHYHLNGRQQFLPIEKAPSADKLDALYRHSAADAVCFGHHHPVHYFQSARRSYVNPGSLGCCDRPLARYAVMRLSEEAIVTELKAVPYDNRDFLASYTKRNVPDGDFILNVFHGNQQIVP</sequence>
<organism evidence="2 3">
    <name type="scientific">Paenibacillus solanacearum</name>
    <dbReference type="NCBI Taxonomy" id="2048548"/>
    <lineage>
        <taxon>Bacteria</taxon>
        <taxon>Bacillati</taxon>
        <taxon>Bacillota</taxon>
        <taxon>Bacilli</taxon>
        <taxon>Bacillales</taxon>
        <taxon>Paenibacillaceae</taxon>
        <taxon>Paenibacillus</taxon>
    </lineage>
</organism>